<keyword evidence="1" id="KW-0812">Transmembrane</keyword>
<keyword evidence="1" id="KW-1133">Transmembrane helix</keyword>
<dbReference type="PANTHER" id="PTHR40394:SF2">
    <property type="entry name" value="QUINOL:CYTOCHROME C OXIDOREDUCTASE MEMBRANE PROTEIN"/>
    <property type="match status" value="1"/>
</dbReference>
<evidence type="ECO:0000313" key="2">
    <source>
        <dbReference type="EMBL" id="GAA4301399.1"/>
    </source>
</evidence>
<dbReference type="InterPro" id="IPR021776">
    <property type="entry name" value="ActD"/>
</dbReference>
<protein>
    <submittedName>
        <fullName evidence="2">DUF3341 domain-containing protein</fullName>
    </submittedName>
</protein>
<dbReference type="Proteomes" id="UP001501207">
    <property type="component" value="Unassembled WGS sequence"/>
</dbReference>
<dbReference type="PANTHER" id="PTHR40394">
    <property type="entry name" value="LIPOPROTEIN-RELATED"/>
    <property type="match status" value="1"/>
</dbReference>
<dbReference type="RefSeq" id="WP_344974243.1">
    <property type="nucleotide sequence ID" value="NZ_BAABFN010000001.1"/>
</dbReference>
<gene>
    <name evidence="2" type="ORF">GCM10023143_03130</name>
</gene>
<keyword evidence="1" id="KW-0472">Membrane</keyword>
<dbReference type="EMBL" id="BAABFN010000001">
    <property type="protein sequence ID" value="GAA4301399.1"/>
    <property type="molecule type" value="Genomic_DNA"/>
</dbReference>
<feature type="transmembrane region" description="Helical" evidence="1">
    <location>
        <begin position="94"/>
        <end position="118"/>
    </location>
</feature>
<accession>A0ABP8FDV3</accession>
<reference evidence="3" key="1">
    <citation type="journal article" date="2019" name="Int. J. Syst. Evol. Microbiol.">
        <title>The Global Catalogue of Microorganisms (GCM) 10K type strain sequencing project: providing services to taxonomists for standard genome sequencing and annotation.</title>
        <authorList>
            <consortium name="The Broad Institute Genomics Platform"/>
            <consortium name="The Broad Institute Genome Sequencing Center for Infectious Disease"/>
            <person name="Wu L."/>
            <person name="Ma J."/>
        </authorList>
    </citation>
    <scope>NUCLEOTIDE SEQUENCE [LARGE SCALE GENOMIC DNA]</scope>
    <source>
        <strain evidence="3">JCM 17664</strain>
    </source>
</reference>
<feature type="transmembrane region" description="Helical" evidence="1">
    <location>
        <begin position="58"/>
        <end position="82"/>
    </location>
</feature>
<name>A0ABP8FDV3_9BACT</name>
<keyword evidence="3" id="KW-1185">Reference proteome</keyword>
<organism evidence="2 3">
    <name type="scientific">Compostibacter hankyongensis</name>
    <dbReference type="NCBI Taxonomy" id="1007089"/>
    <lineage>
        <taxon>Bacteria</taxon>
        <taxon>Pseudomonadati</taxon>
        <taxon>Bacteroidota</taxon>
        <taxon>Chitinophagia</taxon>
        <taxon>Chitinophagales</taxon>
        <taxon>Chitinophagaceae</taxon>
        <taxon>Compostibacter</taxon>
    </lineage>
</organism>
<sequence length="197" mass="22138">MIKNFVVGCFKEEADTFKAVEQVRATGYKLHDVYTPFPIHGLDEAMGLRGTSLHTAGFLYGLLGTLTALLGMSYVTVMSWPLNFDGKPHFPLPAFIPITFELTVLFSSVGMVLTFCWLNQIMPGVKKHIFHPRQTDDYMVMVIEVTPKTRPDEVVKMLEGLNAVEITQQRAEAGWWFGKFSKREKYEEAGLSSVPVG</sequence>
<comment type="caution">
    <text evidence="2">The sequence shown here is derived from an EMBL/GenBank/DDBJ whole genome shotgun (WGS) entry which is preliminary data.</text>
</comment>
<evidence type="ECO:0000313" key="3">
    <source>
        <dbReference type="Proteomes" id="UP001501207"/>
    </source>
</evidence>
<proteinExistence type="predicted"/>
<evidence type="ECO:0000256" key="1">
    <source>
        <dbReference type="SAM" id="Phobius"/>
    </source>
</evidence>
<dbReference type="Pfam" id="PF11821">
    <property type="entry name" value="ActD"/>
    <property type="match status" value="1"/>
</dbReference>